<organism evidence="3">
    <name type="scientific">Nannochloropsis gaditana (strain CCMP526)</name>
    <name type="common">Green microalga</name>
    <name type="synonym">Microchloropsis gaditana</name>
    <dbReference type="NCBI Taxonomy" id="1093141"/>
    <lineage>
        <taxon>Eukaryota</taxon>
        <taxon>Sar</taxon>
        <taxon>Stramenopiles</taxon>
        <taxon>Ochrophyta</taxon>
        <taxon>Eustigmatophyceae</taxon>
        <taxon>Eustigmatales</taxon>
        <taxon>Monodopsidaceae</taxon>
        <taxon>Nannochloropsis</taxon>
    </lineage>
</organism>
<name>I2CQ31_NANGC</name>
<proteinExistence type="evidence at transcript level"/>
<keyword evidence="1" id="KW-0472">Membrane</keyword>
<keyword evidence="1" id="KW-0812">Transmembrane</keyword>
<feature type="chain" id="PRO_5003656932" evidence="2">
    <location>
        <begin position="19"/>
        <end position="101"/>
    </location>
</feature>
<feature type="non-terminal residue" evidence="3">
    <location>
        <position position="101"/>
    </location>
</feature>
<reference evidence="3" key="2">
    <citation type="journal article" date="2012" name="Nat. Commun.">
        <title>Draft genome sequence and genetic transformation of the oleaginous alga Nannochloropis gaditana.</title>
        <authorList>
            <person name="Radakovits R."/>
            <person name="Jinkerson R.E."/>
            <person name="Fuerstenberg S.I."/>
            <person name="Tae H."/>
            <person name="Settlage R.E."/>
            <person name="Boore J.L."/>
            <person name="Posewitz M.C."/>
        </authorList>
    </citation>
    <scope>NUCLEOTIDE SEQUENCE</scope>
    <source>
        <strain evidence="3">CCMP526</strain>
    </source>
</reference>
<sequence>MLGLFALLLATGAGTTAAGPLLYRVLKPGTDLLTRWLAVFFVPTLVLLPLSAGSLAPSLALRLGAVLVLGFEASLLTTAKLADLLTSKNDVAVSSPPQPRS</sequence>
<evidence type="ECO:0000313" key="3">
    <source>
        <dbReference type="EMBL" id="AFJ69014.1"/>
    </source>
</evidence>
<evidence type="ECO:0000256" key="1">
    <source>
        <dbReference type="SAM" id="Phobius"/>
    </source>
</evidence>
<keyword evidence="1" id="KW-1133">Transmembrane helix</keyword>
<feature type="signal peptide" evidence="2">
    <location>
        <begin position="1"/>
        <end position="18"/>
    </location>
</feature>
<accession>I2CQ31</accession>
<evidence type="ECO:0000256" key="2">
    <source>
        <dbReference type="SAM" id="SignalP"/>
    </source>
</evidence>
<keyword evidence="2" id="KW-0732">Signal</keyword>
<feature type="transmembrane region" description="Helical" evidence="1">
    <location>
        <begin position="33"/>
        <end position="52"/>
    </location>
</feature>
<dbReference type="AlphaFoldDB" id="I2CQ31"/>
<reference evidence="3" key="1">
    <citation type="journal article" date="2012" name="Bioengineered">
        <title>Additional insights into the genome of the oleaginous model alga Nannochloropsis gaditana.</title>
        <authorList>
            <person name="Jinkerson R.E."/>
            <person name="Radakovits R."/>
            <person name="Posewitz M.C."/>
        </authorList>
    </citation>
    <scope>NUCLEOTIDE SEQUENCE</scope>
    <source>
        <strain evidence="3">CCMP526</strain>
    </source>
</reference>
<gene>
    <name evidence="3" type="ORF">NGATSA_2069300</name>
</gene>
<dbReference type="EMBL" id="JU971529">
    <property type="protein sequence ID" value="AFJ69014.1"/>
    <property type="molecule type" value="mRNA"/>
</dbReference>
<protein>
    <submittedName>
        <fullName evidence="3">Uncharacterized protein</fullName>
    </submittedName>
</protein>